<dbReference type="GO" id="GO:0005680">
    <property type="term" value="C:anaphase-promoting complex"/>
    <property type="evidence" value="ECO:0007669"/>
    <property type="project" value="UniProtKB-ARBA"/>
</dbReference>
<evidence type="ECO:0000313" key="4">
    <source>
        <dbReference type="EMBL" id="KAJ8660158.1"/>
    </source>
</evidence>
<dbReference type="GO" id="GO:0051301">
    <property type="term" value="P:cell division"/>
    <property type="evidence" value="ECO:0007669"/>
    <property type="project" value="TreeGrafter"/>
</dbReference>
<accession>A0AAD7Y0R0</accession>
<dbReference type="GeneID" id="83211430"/>
<dbReference type="Proteomes" id="UP001234581">
    <property type="component" value="Unassembled WGS sequence"/>
</dbReference>
<dbReference type="PANTHER" id="PTHR12558:SF13">
    <property type="entry name" value="CELL DIVISION CYCLE PROTEIN 27 HOMOLOG"/>
    <property type="match status" value="1"/>
</dbReference>
<reference evidence="4 5" key="1">
    <citation type="submission" date="2023-03" db="EMBL/GenBank/DDBJ databases">
        <title>Genome sequence of Lichtheimia ornata CBS 291.66.</title>
        <authorList>
            <person name="Mohabir J.T."/>
            <person name="Shea T.P."/>
            <person name="Kurbessoian T."/>
            <person name="Berby B."/>
            <person name="Fontaine J."/>
            <person name="Livny J."/>
            <person name="Gnirke A."/>
            <person name="Stajich J.E."/>
            <person name="Cuomo C.A."/>
        </authorList>
    </citation>
    <scope>NUCLEOTIDE SEQUENCE [LARGE SCALE GENOMIC DNA]</scope>
    <source>
        <strain evidence="4">CBS 291.66</strain>
    </source>
</reference>
<dbReference type="AlphaFoldDB" id="A0AAD7Y0R0"/>
<dbReference type="RefSeq" id="XP_058345071.1">
    <property type="nucleotide sequence ID" value="XM_058484083.1"/>
</dbReference>
<dbReference type="Pfam" id="PF13181">
    <property type="entry name" value="TPR_8"/>
    <property type="match status" value="1"/>
</dbReference>
<dbReference type="EMBL" id="JARTCD010000014">
    <property type="protein sequence ID" value="KAJ8660158.1"/>
    <property type="molecule type" value="Genomic_DNA"/>
</dbReference>
<dbReference type="PANTHER" id="PTHR12558">
    <property type="entry name" value="CELL DIVISION CYCLE 16,23,27"/>
    <property type="match status" value="1"/>
</dbReference>
<keyword evidence="5" id="KW-1185">Reference proteome</keyword>
<organism evidence="4 5">
    <name type="scientific">Lichtheimia ornata</name>
    <dbReference type="NCBI Taxonomy" id="688661"/>
    <lineage>
        <taxon>Eukaryota</taxon>
        <taxon>Fungi</taxon>
        <taxon>Fungi incertae sedis</taxon>
        <taxon>Mucoromycota</taxon>
        <taxon>Mucoromycotina</taxon>
        <taxon>Mucoromycetes</taxon>
        <taxon>Mucorales</taxon>
        <taxon>Lichtheimiaceae</taxon>
        <taxon>Lichtheimia</taxon>
    </lineage>
</organism>
<evidence type="ECO:0000256" key="1">
    <source>
        <dbReference type="ARBA" id="ARBA00022803"/>
    </source>
</evidence>
<proteinExistence type="inferred from homology"/>
<evidence type="ECO:0000256" key="2">
    <source>
        <dbReference type="ARBA" id="ARBA00038210"/>
    </source>
</evidence>
<dbReference type="Gene3D" id="1.25.40.10">
    <property type="entry name" value="Tetratricopeptide repeat domain"/>
    <property type="match status" value="3"/>
</dbReference>
<comment type="caution">
    <text evidence="4">The sequence shown here is derived from an EMBL/GenBank/DDBJ whole genome shotgun (WGS) entry which is preliminary data.</text>
</comment>
<feature type="region of interest" description="Disordered" evidence="3">
    <location>
        <begin position="200"/>
        <end position="219"/>
    </location>
</feature>
<keyword evidence="1" id="KW-0802">TPR repeat</keyword>
<name>A0AAD7Y0R0_9FUNG</name>
<evidence type="ECO:0000313" key="5">
    <source>
        <dbReference type="Proteomes" id="UP001234581"/>
    </source>
</evidence>
<evidence type="ECO:0000256" key="3">
    <source>
        <dbReference type="SAM" id="MobiDB-lite"/>
    </source>
</evidence>
<dbReference type="Pfam" id="PF12895">
    <property type="entry name" value="ANAPC3"/>
    <property type="match status" value="1"/>
</dbReference>
<sequence length="719" mass="81813">MSDPPTRQSSIEAWVLMSLVYKDLDDFDYRNALMLAERLYAIDQTNEDYRFLYAKCLHLLNDYDGSYAVLKGSESIVCRHLFARSCLDLGNRQVASFSDRQAYWSEGVKALHGALELYNQQHPSDHHWSNDLKSTMRRSHLPSRGSICNLLGELYAKLENIRASSIYLWQALNDSPFKISAYTNLCDIAPDIANFDLAATTNPSSSSSSSSSPSSSLPFASPDDLFKDFSPRTTLFDSTTATAQHPSLPTSSMHGIEDQPSINVLDKPSLGLYMPSLRKGHSDNISLDQLRSLVHYSHKMRDTDLSGIQPHRSDIEERKDADIEMIDLDIKKMKTEEAYRNKHGLHKKPPKDKPQQLEVELPELDDLDFLDTAKPLKLPSPLRVNQQKEGSLAKPATKLTRLRKGKKRLREEGDEDQDLSAIFAIDGSTSQKPSSDDGGLSTQSVIRAMNKVMGVLRTLARGYMYHSFYHCREAALSLQKLDDRQYDTPRVLCILGKAYYDAGDYESARIFFCRSFYIAPWFCDGIPIYSTCLWYLEREKELNLLAYHMRDNRSHQYEAFVAAGNWSKCAKGGNEPSKWFQKAVDLDPGRSYGHALLGYEEWEKGNCLGAKLHFSNCMVANKRSYLGWYGMATAYQGMEQFAQAKALLMEAARLHPWQPVVLYTLAEVLYTLDEYDDAYHVVCKALEVRHAPITEKLKEKIVYRINNPYQDQALLMEDE</sequence>
<dbReference type="InterPro" id="IPR019734">
    <property type="entry name" value="TPR_rpt"/>
</dbReference>
<feature type="compositionally biased region" description="Polar residues" evidence="3">
    <location>
        <begin position="238"/>
        <end position="253"/>
    </location>
</feature>
<feature type="compositionally biased region" description="Low complexity" evidence="3">
    <location>
        <begin position="203"/>
        <end position="216"/>
    </location>
</feature>
<dbReference type="SUPFAM" id="SSF48452">
    <property type="entry name" value="TPR-like"/>
    <property type="match status" value="2"/>
</dbReference>
<comment type="similarity">
    <text evidence="2">Belongs to the APC3/CDC27 family.</text>
</comment>
<dbReference type="InterPro" id="IPR011990">
    <property type="entry name" value="TPR-like_helical_dom_sf"/>
</dbReference>
<evidence type="ECO:0008006" key="6">
    <source>
        <dbReference type="Google" id="ProtNLM"/>
    </source>
</evidence>
<dbReference type="GO" id="GO:0016567">
    <property type="term" value="P:protein ubiquitination"/>
    <property type="evidence" value="ECO:0007669"/>
    <property type="project" value="TreeGrafter"/>
</dbReference>
<dbReference type="GO" id="GO:0031145">
    <property type="term" value="P:anaphase-promoting complex-dependent catabolic process"/>
    <property type="evidence" value="ECO:0007669"/>
    <property type="project" value="TreeGrafter"/>
</dbReference>
<protein>
    <recommendedName>
        <fullName evidence="6">TPR-like protein</fullName>
    </recommendedName>
</protein>
<dbReference type="GO" id="GO:0007091">
    <property type="term" value="P:metaphase/anaphase transition of mitotic cell cycle"/>
    <property type="evidence" value="ECO:0007669"/>
    <property type="project" value="TreeGrafter"/>
</dbReference>
<feature type="region of interest" description="Disordered" evidence="3">
    <location>
        <begin position="238"/>
        <end position="261"/>
    </location>
</feature>
<dbReference type="GO" id="GO:0005737">
    <property type="term" value="C:cytoplasm"/>
    <property type="evidence" value="ECO:0007669"/>
    <property type="project" value="TreeGrafter"/>
</dbReference>
<gene>
    <name evidence="4" type="ORF">O0I10_004017</name>
</gene>
<feature type="region of interest" description="Disordered" evidence="3">
    <location>
        <begin position="378"/>
        <end position="415"/>
    </location>
</feature>
<dbReference type="SMART" id="SM00028">
    <property type="entry name" value="TPR"/>
    <property type="match status" value="4"/>
</dbReference>